<accession>A0A811UT31</accession>
<dbReference type="Proteomes" id="UP000606786">
    <property type="component" value="Unassembled WGS sequence"/>
</dbReference>
<comment type="caution">
    <text evidence="1">The sequence shown here is derived from an EMBL/GenBank/DDBJ whole genome shotgun (WGS) entry which is preliminary data.</text>
</comment>
<sequence>MVCRIQQSNRQILSEIALNLNAFYGPNRTAAKWEEQLEEAAPRSGSQAKSRTLAHLRRLVFRRRVIRVRRTSSFRIWHGRSQWIGVRNLGSSFTTLATPSPRSEEEAYLIEETLIESPSELTVDPNVSNIAAASDAWPSIAPTISRQQKVTKDAIYKMMAEDLQSQEQLSSALMQMGKGLEILGNAISKVADKL</sequence>
<organism evidence="1 2">
    <name type="scientific">Ceratitis capitata</name>
    <name type="common">Mediterranean fruit fly</name>
    <name type="synonym">Tephritis capitata</name>
    <dbReference type="NCBI Taxonomy" id="7213"/>
    <lineage>
        <taxon>Eukaryota</taxon>
        <taxon>Metazoa</taxon>
        <taxon>Ecdysozoa</taxon>
        <taxon>Arthropoda</taxon>
        <taxon>Hexapoda</taxon>
        <taxon>Insecta</taxon>
        <taxon>Pterygota</taxon>
        <taxon>Neoptera</taxon>
        <taxon>Endopterygota</taxon>
        <taxon>Diptera</taxon>
        <taxon>Brachycera</taxon>
        <taxon>Muscomorpha</taxon>
        <taxon>Tephritoidea</taxon>
        <taxon>Tephritidae</taxon>
        <taxon>Ceratitis</taxon>
        <taxon>Ceratitis</taxon>
    </lineage>
</organism>
<gene>
    <name evidence="1" type="ORF">CCAP1982_LOCUS10343</name>
</gene>
<dbReference type="EMBL" id="CAJHJT010000023">
    <property type="protein sequence ID" value="CAD7001854.1"/>
    <property type="molecule type" value="Genomic_DNA"/>
</dbReference>
<reference evidence="1" key="1">
    <citation type="submission" date="2020-11" db="EMBL/GenBank/DDBJ databases">
        <authorList>
            <person name="Whitehead M."/>
        </authorList>
    </citation>
    <scope>NUCLEOTIDE SEQUENCE</scope>
    <source>
        <strain evidence="1">EGII</strain>
    </source>
</reference>
<evidence type="ECO:0000313" key="1">
    <source>
        <dbReference type="EMBL" id="CAD7001854.1"/>
    </source>
</evidence>
<name>A0A811UT31_CERCA</name>
<evidence type="ECO:0000313" key="2">
    <source>
        <dbReference type="Proteomes" id="UP000606786"/>
    </source>
</evidence>
<proteinExistence type="predicted"/>
<keyword evidence="2" id="KW-1185">Reference proteome</keyword>
<dbReference type="AlphaFoldDB" id="A0A811UT31"/>
<protein>
    <submittedName>
        <fullName evidence="1">(Mediterranean fruit fly) hypothetical protein</fullName>
    </submittedName>
</protein>